<organism evidence="1 2">
    <name type="scientific">Actinomycetospora succinea</name>
    <dbReference type="NCBI Taxonomy" id="663603"/>
    <lineage>
        <taxon>Bacteria</taxon>
        <taxon>Bacillati</taxon>
        <taxon>Actinomycetota</taxon>
        <taxon>Actinomycetes</taxon>
        <taxon>Pseudonocardiales</taxon>
        <taxon>Pseudonocardiaceae</taxon>
        <taxon>Actinomycetospora</taxon>
    </lineage>
</organism>
<accession>A0A4R6VGF1</accession>
<dbReference type="AlphaFoldDB" id="A0A4R6VGF1"/>
<comment type="caution">
    <text evidence="1">The sequence shown here is derived from an EMBL/GenBank/DDBJ whole genome shotgun (WGS) entry which is preliminary data.</text>
</comment>
<gene>
    <name evidence="1" type="ORF">EV188_10212</name>
</gene>
<proteinExistence type="predicted"/>
<sequence>MTRLAAAALAATAGVVVAARTGALAKLGRRTTVRTVRAGR</sequence>
<keyword evidence="2" id="KW-1185">Reference proteome</keyword>
<dbReference type="RefSeq" id="WP_279536705.1">
    <property type="nucleotide sequence ID" value="NZ_BAABHR010000029.1"/>
</dbReference>
<evidence type="ECO:0000313" key="2">
    <source>
        <dbReference type="Proteomes" id="UP000295705"/>
    </source>
</evidence>
<evidence type="ECO:0000313" key="1">
    <source>
        <dbReference type="EMBL" id="TDQ62358.1"/>
    </source>
</evidence>
<reference evidence="1 2" key="1">
    <citation type="submission" date="2019-03" db="EMBL/GenBank/DDBJ databases">
        <title>Genomic Encyclopedia of Type Strains, Phase IV (KMG-IV): sequencing the most valuable type-strain genomes for metagenomic binning, comparative biology and taxonomic classification.</title>
        <authorList>
            <person name="Goeker M."/>
        </authorList>
    </citation>
    <scope>NUCLEOTIDE SEQUENCE [LARGE SCALE GENOMIC DNA]</scope>
    <source>
        <strain evidence="1 2">DSM 45775</strain>
    </source>
</reference>
<dbReference type="Proteomes" id="UP000295705">
    <property type="component" value="Unassembled WGS sequence"/>
</dbReference>
<dbReference type="EMBL" id="SNYO01000002">
    <property type="protein sequence ID" value="TDQ62358.1"/>
    <property type="molecule type" value="Genomic_DNA"/>
</dbReference>
<protein>
    <submittedName>
        <fullName evidence="1">Uncharacterized protein</fullName>
    </submittedName>
</protein>
<name>A0A4R6VGF1_9PSEU</name>